<protein>
    <submittedName>
        <fullName evidence="1">Uncharacterized protein</fullName>
    </submittedName>
</protein>
<proteinExistence type="predicted"/>
<sequence>MIVRRVYRQLEVITNVSILGLRTAGCFFHRITAETCLHPFNIQRMERKWFEARNVARAKDIGASRKGSESHNPWSYQKDSSDKICPDRQWVFRTCVPSFKLEIALLILEPQLKVTMREETMIFYAVPLIVLVAKNRGLEMFKRIKLVLRFHLESTKKLLSHLELNSM</sequence>
<accession>A0A8X6P2U4</accession>
<evidence type="ECO:0000313" key="1">
    <source>
        <dbReference type="EMBL" id="GFT47950.1"/>
    </source>
</evidence>
<dbReference type="EMBL" id="BMAW01111437">
    <property type="protein sequence ID" value="GFT47950.1"/>
    <property type="molecule type" value="Genomic_DNA"/>
</dbReference>
<reference evidence="1" key="1">
    <citation type="submission" date="2020-08" db="EMBL/GenBank/DDBJ databases">
        <title>Multicomponent nature underlies the extraordinary mechanical properties of spider dragline silk.</title>
        <authorList>
            <person name="Kono N."/>
            <person name="Nakamura H."/>
            <person name="Mori M."/>
            <person name="Yoshida Y."/>
            <person name="Ohtoshi R."/>
            <person name="Malay A.D."/>
            <person name="Moran D.A.P."/>
            <person name="Tomita M."/>
            <person name="Numata K."/>
            <person name="Arakawa K."/>
        </authorList>
    </citation>
    <scope>NUCLEOTIDE SEQUENCE</scope>
</reference>
<keyword evidence="2" id="KW-1185">Reference proteome</keyword>
<comment type="caution">
    <text evidence="1">The sequence shown here is derived from an EMBL/GenBank/DDBJ whole genome shotgun (WGS) entry which is preliminary data.</text>
</comment>
<gene>
    <name evidence="1" type="ORF">NPIL_10601</name>
</gene>
<dbReference type="AlphaFoldDB" id="A0A8X6P2U4"/>
<evidence type="ECO:0000313" key="2">
    <source>
        <dbReference type="Proteomes" id="UP000887013"/>
    </source>
</evidence>
<name>A0A8X6P2U4_NEPPI</name>
<dbReference type="Proteomes" id="UP000887013">
    <property type="component" value="Unassembled WGS sequence"/>
</dbReference>
<organism evidence="1 2">
    <name type="scientific">Nephila pilipes</name>
    <name type="common">Giant wood spider</name>
    <name type="synonym">Nephila maculata</name>
    <dbReference type="NCBI Taxonomy" id="299642"/>
    <lineage>
        <taxon>Eukaryota</taxon>
        <taxon>Metazoa</taxon>
        <taxon>Ecdysozoa</taxon>
        <taxon>Arthropoda</taxon>
        <taxon>Chelicerata</taxon>
        <taxon>Arachnida</taxon>
        <taxon>Araneae</taxon>
        <taxon>Araneomorphae</taxon>
        <taxon>Entelegynae</taxon>
        <taxon>Araneoidea</taxon>
        <taxon>Nephilidae</taxon>
        <taxon>Nephila</taxon>
    </lineage>
</organism>